<dbReference type="RefSeq" id="WP_338002648.1">
    <property type="nucleotide sequence ID" value="NZ_JAOPKA010000002.1"/>
</dbReference>
<keyword evidence="1" id="KW-1133">Transmembrane helix</keyword>
<keyword evidence="1" id="KW-0812">Transmembrane</keyword>
<proteinExistence type="predicted"/>
<keyword evidence="1" id="KW-0472">Membrane</keyword>
<evidence type="ECO:0000313" key="3">
    <source>
        <dbReference type="EMBL" id="MCU4972544.1"/>
    </source>
</evidence>
<dbReference type="EMBL" id="JAOPKB010000003">
    <property type="protein sequence ID" value="MCU4972544.1"/>
    <property type="molecule type" value="Genomic_DNA"/>
</dbReference>
<organism evidence="2 5">
    <name type="scientific">Natronoglomus mannanivorans</name>
    <dbReference type="NCBI Taxonomy" id="2979990"/>
    <lineage>
        <taxon>Archaea</taxon>
        <taxon>Methanobacteriati</taxon>
        <taxon>Methanobacteriota</taxon>
        <taxon>Stenosarchaea group</taxon>
        <taxon>Halobacteria</taxon>
        <taxon>Halobacteriales</taxon>
        <taxon>Natrialbaceae</taxon>
        <taxon>Natronoglomus</taxon>
    </lineage>
</organism>
<evidence type="ECO:0000256" key="1">
    <source>
        <dbReference type="SAM" id="Phobius"/>
    </source>
</evidence>
<reference evidence="2 4" key="1">
    <citation type="submission" date="2022-09" db="EMBL/GenBank/DDBJ databases">
        <title>Enrichment on poylsaccharides allowed isolation of novel metabolic and taxonomic groups of Haloarchaea.</title>
        <authorList>
            <person name="Sorokin D.Y."/>
            <person name="Elcheninov A.G."/>
            <person name="Khizhniak T.V."/>
            <person name="Kolganova T.V."/>
            <person name="Kublanov I.V."/>
        </authorList>
    </citation>
    <scope>NUCLEOTIDE SEQUENCE</scope>
    <source>
        <strain evidence="3 4">AArc-m2/3/4</strain>
        <strain evidence="2">AArc-xg1-1</strain>
    </source>
</reference>
<evidence type="ECO:0000313" key="2">
    <source>
        <dbReference type="EMBL" id="MCU4740809.1"/>
    </source>
</evidence>
<feature type="transmembrane region" description="Helical" evidence="1">
    <location>
        <begin position="58"/>
        <end position="79"/>
    </location>
</feature>
<gene>
    <name evidence="3" type="ORF">OB955_07305</name>
    <name evidence="2" type="ORF">OB960_05270</name>
</gene>
<protein>
    <submittedName>
        <fullName evidence="2">Uncharacterized protein</fullName>
    </submittedName>
</protein>
<evidence type="ECO:0000313" key="5">
    <source>
        <dbReference type="Proteomes" id="UP001321018"/>
    </source>
</evidence>
<keyword evidence="4" id="KW-1185">Reference proteome</keyword>
<accession>A0AAP3E176</accession>
<evidence type="ECO:0000313" key="4">
    <source>
        <dbReference type="Proteomes" id="UP001320972"/>
    </source>
</evidence>
<dbReference type="Proteomes" id="UP001321018">
    <property type="component" value="Unassembled WGS sequence"/>
</dbReference>
<sequence>MTPVLLAGFCTSMAALALGKLALADERDGVDFGTAAVVTGVAALTLCWAVFDVVSSITVAVVALAVVGCGSIVGGVGLISREW</sequence>
<dbReference type="EMBL" id="JAOPKA010000002">
    <property type="protein sequence ID" value="MCU4740809.1"/>
    <property type="molecule type" value="Genomic_DNA"/>
</dbReference>
<dbReference type="Proteomes" id="UP001320972">
    <property type="component" value="Unassembled WGS sequence"/>
</dbReference>
<feature type="transmembrane region" description="Helical" evidence="1">
    <location>
        <begin position="34"/>
        <end position="51"/>
    </location>
</feature>
<name>A0AAP3E176_9EURY</name>
<dbReference type="AlphaFoldDB" id="A0AAP3E176"/>
<comment type="caution">
    <text evidence="2">The sequence shown here is derived from an EMBL/GenBank/DDBJ whole genome shotgun (WGS) entry which is preliminary data.</text>
</comment>